<protein>
    <submittedName>
        <fullName evidence="2">Uncharacterized protein</fullName>
    </submittedName>
</protein>
<dbReference type="EMBL" id="JAIQCV010000008">
    <property type="protein sequence ID" value="KAH1072576.1"/>
    <property type="molecule type" value="Genomic_DNA"/>
</dbReference>
<reference evidence="2 3" key="1">
    <citation type="journal article" date="2021" name="Plant Biotechnol. J.">
        <title>Multi-omics assisted identification of the key and species-specific regulatory components of drought-tolerant mechanisms in Gossypium stocksii.</title>
        <authorList>
            <person name="Yu D."/>
            <person name="Ke L."/>
            <person name="Zhang D."/>
            <person name="Wu Y."/>
            <person name="Sun Y."/>
            <person name="Mei J."/>
            <person name="Sun J."/>
            <person name="Sun Y."/>
        </authorList>
    </citation>
    <scope>NUCLEOTIDE SEQUENCE [LARGE SCALE GENOMIC DNA]</scope>
    <source>
        <strain evidence="3">cv. E1</strain>
        <tissue evidence="2">Leaf</tissue>
    </source>
</reference>
<sequence length="52" mass="6186">MHLRLDADVQKLEAEKLRKEKMKVEEDRDDLKEEYKKIQLSRKKAGLGKTSE</sequence>
<accession>A0A9D3V6G2</accession>
<feature type="coiled-coil region" evidence="1">
    <location>
        <begin position="7"/>
        <end position="41"/>
    </location>
</feature>
<organism evidence="2 3">
    <name type="scientific">Gossypium stocksii</name>
    <dbReference type="NCBI Taxonomy" id="47602"/>
    <lineage>
        <taxon>Eukaryota</taxon>
        <taxon>Viridiplantae</taxon>
        <taxon>Streptophyta</taxon>
        <taxon>Embryophyta</taxon>
        <taxon>Tracheophyta</taxon>
        <taxon>Spermatophyta</taxon>
        <taxon>Magnoliopsida</taxon>
        <taxon>eudicotyledons</taxon>
        <taxon>Gunneridae</taxon>
        <taxon>Pentapetalae</taxon>
        <taxon>rosids</taxon>
        <taxon>malvids</taxon>
        <taxon>Malvales</taxon>
        <taxon>Malvaceae</taxon>
        <taxon>Malvoideae</taxon>
        <taxon>Gossypium</taxon>
    </lineage>
</organism>
<name>A0A9D3V6G2_9ROSI</name>
<evidence type="ECO:0000256" key="1">
    <source>
        <dbReference type="SAM" id="Coils"/>
    </source>
</evidence>
<dbReference type="Proteomes" id="UP000828251">
    <property type="component" value="Unassembled WGS sequence"/>
</dbReference>
<dbReference type="OrthoDB" id="998737at2759"/>
<evidence type="ECO:0000313" key="2">
    <source>
        <dbReference type="EMBL" id="KAH1072576.1"/>
    </source>
</evidence>
<keyword evidence="3" id="KW-1185">Reference proteome</keyword>
<evidence type="ECO:0000313" key="3">
    <source>
        <dbReference type="Proteomes" id="UP000828251"/>
    </source>
</evidence>
<keyword evidence="1" id="KW-0175">Coiled coil</keyword>
<gene>
    <name evidence="2" type="ORF">J1N35_024904</name>
</gene>
<comment type="caution">
    <text evidence="2">The sequence shown here is derived from an EMBL/GenBank/DDBJ whole genome shotgun (WGS) entry which is preliminary data.</text>
</comment>
<dbReference type="AlphaFoldDB" id="A0A9D3V6G2"/>
<proteinExistence type="predicted"/>